<comment type="caution">
    <text evidence="1">The sequence shown here is derived from an EMBL/GenBank/DDBJ whole genome shotgun (WGS) entry which is preliminary data.</text>
</comment>
<organism evidence="1 2">
    <name type="scientific">Stappia albiluteola</name>
    <dbReference type="NCBI Taxonomy" id="2758565"/>
    <lineage>
        <taxon>Bacteria</taxon>
        <taxon>Pseudomonadati</taxon>
        <taxon>Pseudomonadota</taxon>
        <taxon>Alphaproteobacteria</taxon>
        <taxon>Hyphomicrobiales</taxon>
        <taxon>Stappiaceae</taxon>
        <taxon>Stappia</taxon>
    </lineage>
</organism>
<proteinExistence type="predicted"/>
<sequence length="122" mass="13473">MNLDLIELKRGEFRYDDRLYLSVDVVIPAETYGVLQTLYLVVAMPDGPSVGEIALRLRDLGLANDQTHCINISIPPADPADDTLHNMLSDAAKAGRYFLQTKLTFAAEEETSTKAPRTLVPP</sequence>
<protein>
    <submittedName>
        <fullName evidence="1">Uncharacterized protein</fullName>
    </submittedName>
</protein>
<dbReference type="RefSeq" id="WP_182161994.1">
    <property type="nucleotide sequence ID" value="NZ_JACFXV010000034.1"/>
</dbReference>
<dbReference type="EMBL" id="JACFXV010000034">
    <property type="protein sequence ID" value="MBA5776006.1"/>
    <property type="molecule type" value="Genomic_DNA"/>
</dbReference>
<name>A0A839A9Z7_9HYPH</name>
<dbReference type="AlphaFoldDB" id="A0A839A9Z7"/>
<reference evidence="1 2" key="1">
    <citation type="submission" date="2020-07" db="EMBL/GenBank/DDBJ databases">
        <title>Stappia sp., F7233, whole genome shotgun sequencing project.</title>
        <authorList>
            <person name="Jiang S."/>
            <person name="Liu Z.W."/>
            <person name="Du Z.J."/>
        </authorList>
    </citation>
    <scope>NUCLEOTIDE SEQUENCE [LARGE SCALE GENOMIC DNA]</scope>
    <source>
        <strain evidence="1 2">F7233</strain>
    </source>
</reference>
<gene>
    <name evidence="1" type="ORF">H2509_02575</name>
</gene>
<accession>A0A839A9Z7</accession>
<evidence type="ECO:0000313" key="2">
    <source>
        <dbReference type="Proteomes" id="UP000541109"/>
    </source>
</evidence>
<evidence type="ECO:0000313" key="1">
    <source>
        <dbReference type="EMBL" id="MBA5776006.1"/>
    </source>
</evidence>
<keyword evidence="2" id="KW-1185">Reference proteome</keyword>
<dbReference type="Proteomes" id="UP000541109">
    <property type="component" value="Unassembled WGS sequence"/>
</dbReference>